<name>A0A6G7KC72_9LACT</name>
<organism evidence="1 2">
    <name type="scientific">Jeotgalibaca arthritidis</name>
    <dbReference type="NCBI Taxonomy" id="1868794"/>
    <lineage>
        <taxon>Bacteria</taxon>
        <taxon>Bacillati</taxon>
        <taxon>Bacillota</taxon>
        <taxon>Bacilli</taxon>
        <taxon>Lactobacillales</taxon>
        <taxon>Carnobacteriaceae</taxon>
        <taxon>Jeotgalibaca</taxon>
    </lineage>
</organism>
<accession>A0A6G7KC72</accession>
<evidence type="ECO:0000313" key="2">
    <source>
        <dbReference type="Proteomes" id="UP000501451"/>
    </source>
</evidence>
<dbReference type="AlphaFoldDB" id="A0A6G7KC72"/>
<proteinExistence type="predicted"/>
<keyword evidence="2" id="KW-1185">Reference proteome</keyword>
<dbReference type="RefSeq" id="WP_166163642.1">
    <property type="nucleotide sequence ID" value="NZ_CP049740.1"/>
</dbReference>
<dbReference type="EMBL" id="CP049740">
    <property type="protein sequence ID" value="QII82863.1"/>
    <property type="molecule type" value="Genomic_DNA"/>
</dbReference>
<sequence length="66" mass="7571">MEKNKQSIVPVILQNDQNNRRTVEKSLPQKLVAHLKSSQTELLIYEGIKQSTLKILLTEMSINEAH</sequence>
<evidence type="ECO:0000313" key="1">
    <source>
        <dbReference type="EMBL" id="QII82863.1"/>
    </source>
</evidence>
<dbReference type="Proteomes" id="UP000501451">
    <property type="component" value="Chromosome"/>
</dbReference>
<dbReference type="KEGG" id="jar:G7057_10695"/>
<reference evidence="1 2" key="1">
    <citation type="journal article" date="2017" name="Int. J. Syst. Evol. Microbiol.">
        <title>Jeotgalibaca porci sp. nov. and Jeotgalibaca arthritidis sp. nov., isolated from pigs, and emended description of the genus Jeotgalibaca.</title>
        <authorList>
            <person name="Zamora L."/>
            <person name="Perez-Sancho M."/>
            <person name="Dominguez L."/>
            <person name="Fernandez-Garayzabal J.F."/>
            <person name="Vela A.I."/>
        </authorList>
    </citation>
    <scope>NUCLEOTIDE SEQUENCE [LARGE SCALE GENOMIC DNA]</scope>
    <source>
        <strain evidence="1 2">CECT 9157</strain>
    </source>
</reference>
<gene>
    <name evidence="1" type="ORF">G7057_10695</name>
</gene>
<protein>
    <submittedName>
        <fullName evidence="1">Uncharacterized protein</fullName>
    </submittedName>
</protein>